<gene>
    <name evidence="2" type="ORF">METZ01_LOCUS156390</name>
</gene>
<dbReference type="SUPFAM" id="SSF52540">
    <property type="entry name" value="P-loop containing nucleoside triphosphate hydrolases"/>
    <property type="match status" value="1"/>
</dbReference>
<proteinExistence type="predicted"/>
<dbReference type="GO" id="GO:0006355">
    <property type="term" value="P:regulation of DNA-templated transcription"/>
    <property type="evidence" value="ECO:0007669"/>
    <property type="project" value="InterPro"/>
</dbReference>
<dbReference type="Pfam" id="PF00158">
    <property type="entry name" value="Sigma54_activat"/>
    <property type="match status" value="1"/>
</dbReference>
<accession>A0A382APZ3</accession>
<dbReference type="GO" id="GO:0005524">
    <property type="term" value="F:ATP binding"/>
    <property type="evidence" value="ECO:0007669"/>
    <property type="project" value="InterPro"/>
</dbReference>
<dbReference type="AlphaFoldDB" id="A0A382APZ3"/>
<name>A0A382APZ3_9ZZZZ</name>
<dbReference type="InterPro" id="IPR052989">
    <property type="entry name" value="Mg-chelatase_DI-like"/>
</dbReference>
<feature type="non-terminal residue" evidence="2">
    <location>
        <position position="129"/>
    </location>
</feature>
<sequence>MSKKMNSLFFPFTAIVGMDLARHSLIYHAIDQGLGGTVLMGHRGCAKSTMVRAFKDILVSGNSAQAPFVEVPLGASEERLLGSVDATLLVEQGKWREHKGLLEQAHGGVLYVDEVNLLPDHLVDQTLDA</sequence>
<dbReference type="EMBL" id="UINC01026310">
    <property type="protein sequence ID" value="SVB03536.1"/>
    <property type="molecule type" value="Genomic_DNA"/>
</dbReference>
<dbReference type="PANTHER" id="PTHR35023:SF1">
    <property type="entry name" value="MG-PROTOPORPHYRIN IX CHELATASE"/>
    <property type="match status" value="1"/>
</dbReference>
<dbReference type="CDD" id="cd00009">
    <property type="entry name" value="AAA"/>
    <property type="match status" value="1"/>
</dbReference>
<feature type="domain" description="Sigma-54 factor interaction" evidence="1">
    <location>
        <begin position="38"/>
        <end position="122"/>
    </location>
</feature>
<evidence type="ECO:0000259" key="1">
    <source>
        <dbReference type="Pfam" id="PF00158"/>
    </source>
</evidence>
<dbReference type="InterPro" id="IPR027417">
    <property type="entry name" value="P-loop_NTPase"/>
</dbReference>
<reference evidence="2" key="1">
    <citation type="submission" date="2018-05" db="EMBL/GenBank/DDBJ databases">
        <authorList>
            <person name="Lanie J.A."/>
            <person name="Ng W.-L."/>
            <person name="Kazmierczak K.M."/>
            <person name="Andrzejewski T.M."/>
            <person name="Davidsen T.M."/>
            <person name="Wayne K.J."/>
            <person name="Tettelin H."/>
            <person name="Glass J.I."/>
            <person name="Rusch D."/>
            <person name="Podicherti R."/>
            <person name="Tsui H.-C.T."/>
            <person name="Winkler M.E."/>
        </authorList>
    </citation>
    <scope>NUCLEOTIDE SEQUENCE</scope>
</reference>
<dbReference type="PANTHER" id="PTHR35023">
    <property type="entry name" value="CHELATASE-RELATED"/>
    <property type="match status" value="1"/>
</dbReference>
<protein>
    <recommendedName>
        <fullName evidence="1">Sigma-54 factor interaction domain-containing protein</fullName>
    </recommendedName>
</protein>
<dbReference type="Gene3D" id="3.40.50.300">
    <property type="entry name" value="P-loop containing nucleotide triphosphate hydrolases"/>
    <property type="match status" value="1"/>
</dbReference>
<dbReference type="InterPro" id="IPR002078">
    <property type="entry name" value="Sigma_54_int"/>
</dbReference>
<organism evidence="2">
    <name type="scientific">marine metagenome</name>
    <dbReference type="NCBI Taxonomy" id="408172"/>
    <lineage>
        <taxon>unclassified sequences</taxon>
        <taxon>metagenomes</taxon>
        <taxon>ecological metagenomes</taxon>
    </lineage>
</organism>
<evidence type="ECO:0000313" key="2">
    <source>
        <dbReference type="EMBL" id="SVB03536.1"/>
    </source>
</evidence>